<feature type="compositionally biased region" description="Low complexity" evidence="7">
    <location>
        <begin position="334"/>
        <end position="351"/>
    </location>
</feature>
<evidence type="ECO:0000256" key="1">
    <source>
        <dbReference type="ARBA" id="ARBA00004651"/>
    </source>
</evidence>
<sequence length="461" mass="47782">MNPGTSNCRNCGAALPPGASFCTLCGAAVYNRAGRTAPAAASEPSAPENPRKVQIPGIIPVTPFSRGPVVAPKIDDGEDMAARLDLVNAGAGKRLAAKLLDMVAPAIGFAIGSGVGATTIVSTRVNAQVITLDLFWFSVWTGAAALLALAYWIVLWGWEARTGKTIGNLLLGIRTTGMQGFAAGWLAILVRNVVITIGFGLAFVGGVLVLISNLWDRNGQRQGWPDKAAHTLVFDVKAGRDPLTSGGIDGPSSFAPVELPPMLPVQSPVAGTAAPGLPTSAAPPSAGIPGFEPAEPAPGRRHDPNQWQPPASPGVRPETVHPDEAAGETRYRSAAQPDPVPAAVDPAPAVQRPSVRMQFDDGREVRLAGAALIGRNPSGYDGEVIEQLIDVPDPSRSVSKTHVHVRASSEGLWVTDRNSTNGSALSGPDGVRRPLVAGSPQLAGFGATVHFGDRSFLVARA</sequence>
<evidence type="ECO:0000256" key="2">
    <source>
        <dbReference type="ARBA" id="ARBA00022475"/>
    </source>
</evidence>
<dbReference type="SUPFAM" id="SSF49879">
    <property type="entry name" value="SMAD/FHA domain"/>
    <property type="match status" value="1"/>
</dbReference>
<evidence type="ECO:0000313" key="11">
    <source>
        <dbReference type="Proteomes" id="UP001185069"/>
    </source>
</evidence>
<keyword evidence="3" id="KW-0597">Phosphoprotein</keyword>
<evidence type="ECO:0000256" key="8">
    <source>
        <dbReference type="SAM" id="Phobius"/>
    </source>
</evidence>
<feature type="domain" description="FHA" evidence="9">
    <location>
        <begin position="371"/>
        <end position="427"/>
    </location>
</feature>
<keyword evidence="6 8" id="KW-0472">Membrane</keyword>
<keyword evidence="11" id="KW-1185">Reference proteome</keyword>
<reference evidence="10 11" key="1">
    <citation type="submission" date="2023-07" db="EMBL/GenBank/DDBJ databases">
        <title>Sequencing the genomes of 1000 actinobacteria strains.</title>
        <authorList>
            <person name="Klenk H.-P."/>
        </authorList>
    </citation>
    <scope>NUCLEOTIDE SEQUENCE [LARGE SCALE GENOMIC DNA]</scope>
    <source>
        <strain evidence="10 11">DSM 14555</strain>
    </source>
</reference>
<dbReference type="PANTHER" id="PTHR36115:SF4">
    <property type="entry name" value="MEMBRANE PROTEIN"/>
    <property type="match status" value="1"/>
</dbReference>
<dbReference type="InterPro" id="IPR026870">
    <property type="entry name" value="Zinc_ribbon_dom"/>
</dbReference>
<feature type="transmembrane region" description="Helical" evidence="8">
    <location>
        <begin position="102"/>
        <end position="122"/>
    </location>
</feature>
<feature type="transmembrane region" description="Helical" evidence="8">
    <location>
        <begin position="134"/>
        <end position="154"/>
    </location>
</feature>
<dbReference type="InterPro" id="IPR051791">
    <property type="entry name" value="Pra-immunoreactive"/>
</dbReference>
<keyword evidence="2" id="KW-1003">Cell membrane</keyword>
<dbReference type="InterPro" id="IPR008984">
    <property type="entry name" value="SMAD_FHA_dom_sf"/>
</dbReference>
<evidence type="ECO:0000256" key="5">
    <source>
        <dbReference type="ARBA" id="ARBA00022989"/>
    </source>
</evidence>
<feature type="transmembrane region" description="Helical" evidence="8">
    <location>
        <begin position="194"/>
        <end position="215"/>
    </location>
</feature>
<keyword evidence="4 8" id="KW-0812">Transmembrane</keyword>
<gene>
    <name evidence="10" type="ORF">JOE69_001218</name>
</gene>
<protein>
    <recommendedName>
        <fullName evidence="9">FHA domain-containing protein</fullName>
    </recommendedName>
</protein>
<evidence type="ECO:0000256" key="4">
    <source>
        <dbReference type="ARBA" id="ARBA00022692"/>
    </source>
</evidence>
<dbReference type="EMBL" id="JAVDQF010000001">
    <property type="protein sequence ID" value="MDR6268980.1"/>
    <property type="molecule type" value="Genomic_DNA"/>
</dbReference>
<feature type="region of interest" description="Disordered" evidence="7">
    <location>
        <begin position="266"/>
        <end position="351"/>
    </location>
</feature>
<feature type="compositionally biased region" description="Basic and acidic residues" evidence="7">
    <location>
        <begin position="318"/>
        <end position="331"/>
    </location>
</feature>
<keyword evidence="5 8" id="KW-1133">Transmembrane helix</keyword>
<evidence type="ECO:0000256" key="7">
    <source>
        <dbReference type="SAM" id="MobiDB-lite"/>
    </source>
</evidence>
<feature type="transmembrane region" description="Helical" evidence="8">
    <location>
        <begin position="166"/>
        <end position="188"/>
    </location>
</feature>
<comment type="subcellular location">
    <subcellularLocation>
        <location evidence="1">Cell membrane</location>
        <topology evidence="1">Multi-pass membrane protein</topology>
    </subcellularLocation>
</comment>
<name>A0ABU1J976_9MICC</name>
<evidence type="ECO:0000256" key="6">
    <source>
        <dbReference type="ARBA" id="ARBA00023136"/>
    </source>
</evidence>
<dbReference type="CDD" id="cd00060">
    <property type="entry name" value="FHA"/>
    <property type="match status" value="1"/>
</dbReference>
<dbReference type="RefSeq" id="WP_309796964.1">
    <property type="nucleotide sequence ID" value="NZ_BAAAHY010000001.1"/>
</dbReference>
<evidence type="ECO:0000313" key="10">
    <source>
        <dbReference type="EMBL" id="MDR6268980.1"/>
    </source>
</evidence>
<organism evidence="10 11">
    <name type="scientific">Arthrobacter russicus</name>
    <dbReference type="NCBI Taxonomy" id="172040"/>
    <lineage>
        <taxon>Bacteria</taxon>
        <taxon>Bacillati</taxon>
        <taxon>Actinomycetota</taxon>
        <taxon>Actinomycetes</taxon>
        <taxon>Micrococcales</taxon>
        <taxon>Micrococcaceae</taxon>
        <taxon>Arthrobacter</taxon>
    </lineage>
</organism>
<comment type="caution">
    <text evidence="10">The sequence shown here is derived from an EMBL/GenBank/DDBJ whole genome shotgun (WGS) entry which is preliminary data.</text>
</comment>
<dbReference type="Pfam" id="PF06271">
    <property type="entry name" value="RDD"/>
    <property type="match status" value="1"/>
</dbReference>
<evidence type="ECO:0000256" key="3">
    <source>
        <dbReference type="ARBA" id="ARBA00022553"/>
    </source>
</evidence>
<dbReference type="PANTHER" id="PTHR36115">
    <property type="entry name" value="PROLINE-RICH ANTIGEN HOMOLOG-RELATED"/>
    <property type="match status" value="1"/>
</dbReference>
<evidence type="ECO:0000259" key="9">
    <source>
        <dbReference type="PROSITE" id="PS50006"/>
    </source>
</evidence>
<proteinExistence type="predicted"/>
<dbReference type="Gene3D" id="2.60.200.20">
    <property type="match status" value="1"/>
</dbReference>
<accession>A0ABU1J976</accession>
<dbReference type="PROSITE" id="PS50006">
    <property type="entry name" value="FHA_DOMAIN"/>
    <property type="match status" value="1"/>
</dbReference>
<dbReference type="InterPro" id="IPR010432">
    <property type="entry name" value="RDD"/>
</dbReference>
<dbReference type="InterPro" id="IPR000253">
    <property type="entry name" value="FHA_dom"/>
</dbReference>
<dbReference type="Pfam" id="PF13240">
    <property type="entry name" value="Zn_Ribbon_1"/>
    <property type="match status" value="1"/>
</dbReference>
<dbReference type="Proteomes" id="UP001185069">
    <property type="component" value="Unassembled WGS sequence"/>
</dbReference>